<keyword evidence="7" id="KW-0972">Capsule biogenesis/degradation</keyword>
<dbReference type="Pfam" id="PF01061">
    <property type="entry name" value="ABC2_membrane"/>
    <property type="match status" value="1"/>
</dbReference>
<sequence length="269" mass="30628">MSIFNKLYKSLFANYNLIYQLTKRDILQRYRGSTVGLAWSVITPLIMLALYTFVFSYVFQARWGKGEELPRDMYALILYTGMILHAQLAECLNRTPGLMQNNSNYVKKVVFPLESLIWVIVGSATFQAGIGFVLLVIAKVIITHSISLNILYLFPLIIPFIFLLAGISWIISAIGVYFKDVIHLTGILTAMLMFASPILYPVSMLPERLQTIIYLNPLTYFIEEFRNVLIYGNHPNYLHYIISLVSTFAIAALGLIIFDRTKKGFADVI</sequence>
<evidence type="ECO:0000256" key="10">
    <source>
        <dbReference type="ARBA" id="ARBA00023136"/>
    </source>
</evidence>
<feature type="domain" description="ABC transmembrane type-2" evidence="12">
    <location>
        <begin position="35"/>
        <end position="261"/>
    </location>
</feature>
<dbReference type="RefSeq" id="WP_008499440.1">
    <property type="nucleotide sequence ID" value="NZ_CP056737.1"/>
</dbReference>
<organism evidence="13 14">
    <name type="scientific">Enterobacter roggenkampii</name>
    <dbReference type="NCBI Taxonomy" id="1812935"/>
    <lineage>
        <taxon>Bacteria</taxon>
        <taxon>Pseudomonadati</taxon>
        <taxon>Pseudomonadota</taxon>
        <taxon>Gammaproteobacteria</taxon>
        <taxon>Enterobacterales</taxon>
        <taxon>Enterobacteriaceae</taxon>
        <taxon>Enterobacter</taxon>
        <taxon>Enterobacter cloacae complex</taxon>
    </lineage>
</organism>
<dbReference type="Proteomes" id="UP000286098">
    <property type="component" value="Unassembled WGS sequence"/>
</dbReference>
<dbReference type="AlphaFoldDB" id="A0AAX1WM62"/>
<comment type="subcellular location">
    <subcellularLocation>
        <location evidence="11">Cell inner membrane</location>
        <topology evidence="11">Multi-pass membrane protein</topology>
    </subcellularLocation>
    <subcellularLocation>
        <location evidence="1">Cell membrane</location>
        <topology evidence="1">Multi-pass membrane protein</topology>
    </subcellularLocation>
</comment>
<keyword evidence="8 11" id="KW-1133">Transmembrane helix</keyword>
<keyword evidence="4 11" id="KW-1003">Cell membrane</keyword>
<dbReference type="GO" id="GO:0140359">
    <property type="term" value="F:ABC-type transporter activity"/>
    <property type="evidence" value="ECO:0007669"/>
    <property type="project" value="InterPro"/>
</dbReference>
<evidence type="ECO:0000256" key="6">
    <source>
        <dbReference type="ARBA" id="ARBA00022692"/>
    </source>
</evidence>
<evidence type="ECO:0000256" key="9">
    <source>
        <dbReference type="ARBA" id="ARBA00023047"/>
    </source>
</evidence>
<keyword evidence="9" id="KW-0625">Polysaccharide transport</keyword>
<dbReference type="GO" id="GO:0015920">
    <property type="term" value="P:lipopolysaccharide transport"/>
    <property type="evidence" value="ECO:0007669"/>
    <property type="project" value="TreeGrafter"/>
</dbReference>
<dbReference type="PANTHER" id="PTHR30413:SF10">
    <property type="entry name" value="CAPSULE POLYSACCHARIDE EXPORT INNER-MEMBRANE PROTEIN CTRC"/>
    <property type="match status" value="1"/>
</dbReference>
<dbReference type="PRINTS" id="PR00164">
    <property type="entry name" value="ABC2TRNSPORT"/>
</dbReference>
<keyword evidence="6 11" id="KW-0812">Transmembrane</keyword>
<evidence type="ECO:0000256" key="8">
    <source>
        <dbReference type="ARBA" id="ARBA00022989"/>
    </source>
</evidence>
<protein>
    <recommendedName>
        <fullName evidence="11">Transport permease protein</fullName>
    </recommendedName>
</protein>
<feature type="transmembrane region" description="Helical" evidence="11">
    <location>
        <begin position="150"/>
        <end position="175"/>
    </location>
</feature>
<dbReference type="EMBL" id="NEYZ02000031">
    <property type="protein sequence ID" value="RNT45555.1"/>
    <property type="molecule type" value="Genomic_DNA"/>
</dbReference>
<evidence type="ECO:0000256" key="2">
    <source>
        <dbReference type="ARBA" id="ARBA00007783"/>
    </source>
</evidence>
<feature type="transmembrane region" description="Helical" evidence="11">
    <location>
        <begin position="116"/>
        <end position="138"/>
    </location>
</feature>
<dbReference type="GO" id="GO:0015774">
    <property type="term" value="P:polysaccharide transport"/>
    <property type="evidence" value="ECO:0007669"/>
    <property type="project" value="UniProtKB-KW"/>
</dbReference>
<dbReference type="GO" id="GO:0043190">
    <property type="term" value="C:ATP-binding cassette (ABC) transporter complex"/>
    <property type="evidence" value="ECO:0007669"/>
    <property type="project" value="InterPro"/>
</dbReference>
<dbReference type="InterPro" id="IPR047817">
    <property type="entry name" value="ABC2_TM_bact-type"/>
</dbReference>
<dbReference type="PIRSF" id="PIRSF006648">
    <property type="entry name" value="DrrB"/>
    <property type="match status" value="1"/>
</dbReference>
<accession>A0AAX1WM62</accession>
<feature type="transmembrane region" description="Helical" evidence="11">
    <location>
        <begin position="237"/>
        <end position="258"/>
    </location>
</feature>
<keyword evidence="5" id="KW-0762">Sugar transport</keyword>
<evidence type="ECO:0000256" key="7">
    <source>
        <dbReference type="ARBA" id="ARBA00022903"/>
    </source>
</evidence>
<evidence type="ECO:0000256" key="1">
    <source>
        <dbReference type="ARBA" id="ARBA00004651"/>
    </source>
</evidence>
<comment type="similarity">
    <text evidence="2 11">Belongs to the ABC-2 integral membrane protein family.</text>
</comment>
<dbReference type="InterPro" id="IPR013525">
    <property type="entry name" value="ABC2_TM"/>
</dbReference>
<keyword evidence="3 11" id="KW-0813">Transport</keyword>
<proteinExistence type="inferred from homology"/>
<dbReference type="PANTHER" id="PTHR30413">
    <property type="entry name" value="INNER MEMBRANE TRANSPORT PERMEASE"/>
    <property type="match status" value="1"/>
</dbReference>
<feature type="transmembrane region" description="Helical" evidence="11">
    <location>
        <begin position="37"/>
        <end position="59"/>
    </location>
</feature>
<dbReference type="InterPro" id="IPR000412">
    <property type="entry name" value="ABC_2_transport"/>
</dbReference>
<evidence type="ECO:0000313" key="14">
    <source>
        <dbReference type="Proteomes" id="UP000286098"/>
    </source>
</evidence>
<evidence type="ECO:0000256" key="11">
    <source>
        <dbReference type="RuleBase" id="RU361157"/>
    </source>
</evidence>
<evidence type="ECO:0000256" key="5">
    <source>
        <dbReference type="ARBA" id="ARBA00022597"/>
    </source>
</evidence>
<comment type="caution">
    <text evidence="11">Lacks conserved residue(s) required for the propagation of feature annotation.</text>
</comment>
<feature type="transmembrane region" description="Helical" evidence="11">
    <location>
        <begin position="181"/>
        <end position="200"/>
    </location>
</feature>
<evidence type="ECO:0000259" key="12">
    <source>
        <dbReference type="PROSITE" id="PS51012"/>
    </source>
</evidence>
<gene>
    <name evidence="13" type="ORF">B9059_005845</name>
</gene>
<reference evidence="13 14" key="1">
    <citation type="submission" date="2018-10" db="EMBL/GenBank/DDBJ databases">
        <authorList>
            <person name="Vanduin D."/>
            <person name="Fouts D."/>
            <person name="Wright M."/>
            <person name="Sutton G."/>
            <person name="Nguyen K."/>
            <person name="Kreiswirth B."/>
            <person name="Chen L."/>
            <person name="Rojas L."/>
            <person name="Hujer A."/>
            <person name="Hujer K."/>
            <person name="Bonomo R."/>
            <person name="Adams M."/>
        </authorList>
    </citation>
    <scope>NUCLEOTIDE SEQUENCE [LARGE SCALE GENOMIC DNA]</scope>
    <source>
        <strain evidence="13 14">CRK0054</strain>
    </source>
</reference>
<name>A0AAX1WM62_9ENTR</name>
<dbReference type="PROSITE" id="PS51012">
    <property type="entry name" value="ABC_TM2"/>
    <property type="match status" value="1"/>
</dbReference>
<evidence type="ECO:0000256" key="4">
    <source>
        <dbReference type="ARBA" id="ARBA00022475"/>
    </source>
</evidence>
<keyword evidence="10 11" id="KW-0472">Membrane</keyword>
<comment type="caution">
    <text evidence="13">The sequence shown here is derived from an EMBL/GenBank/DDBJ whole genome shotgun (WGS) entry which is preliminary data.</text>
</comment>
<evidence type="ECO:0000313" key="13">
    <source>
        <dbReference type="EMBL" id="RNT45555.1"/>
    </source>
</evidence>
<evidence type="ECO:0000256" key="3">
    <source>
        <dbReference type="ARBA" id="ARBA00022448"/>
    </source>
</evidence>